<reference evidence="1 2" key="1">
    <citation type="journal article" date="2013" name="Genome Announc.">
        <title>Complete Genome Sequence of a Chinese Strain of 'Candidatus Liberibacter asiaticus'.</title>
        <authorList>
            <person name="Lin H."/>
            <person name="Han C.S."/>
            <person name="Liu B."/>
            <person name="Lou B."/>
            <person name="Bai X."/>
            <person name="Deng C."/>
            <person name="Civerolo E.L."/>
            <person name="Gupta G."/>
        </authorList>
    </citation>
    <scope>NUCLEOTIDE SEQUENCE [LARGE SCALE GENOMIC DNA]</scope>
    <source>
        <strain evidence="2">gxpsy</strain>
    </source>
</reference>
<gene>
    <name evidence="1" type="ORF">WSI_05005</name>
</gene>
<name>A0ABM5NGN4_LIBAS</name>
<dbReference type="EMBL" id="CP004005">
    <property type="protein sequence ID" value="AGH17367.1"/>
    <property type="molecule type" value="Genomic_DNA"/>
</dbReference>
<evidence type="ECO:0008006" key="3">
    <source>
        <dbReference type="Google" id="ProtNLM"/>
    </source>
</evidence>
<keyword evidence="2" id="KW-1185">Reference proteome</keyword>
<protein>
    <recommendedName>
        <fullName evidence="3">Transmembrane protein</fullName>
    </recommendedName>
</protein>
<organism evidence="1 2">
    <name type="scientific">Candidatus Liberibacter asiaticus str. gxpsy</name>
    <dbReference type="NCBI Taxonomy" id="1174529"/>
    <lineage>
        <taxon>Bacteria</taxon>
        <taxon>Pseudomonadati</taxon>
        <taxon>Pseudomonadota</taxon>
        <taxon>Alphaproteobacteria</taxon>
        <taxon>Hyphomicrobiales</taxon>
        <taxon>Rhizobiaceae</taxon>
        <taxon>Liberibacter</taxon>
    </lineage>
</organism>
<dbReference type="Proteomes" id="UP000011820">
    <property type="component" value="Chromosome"/>
</dbReference>
<evidence type="ECO:0000313" key="2">
    <source>
        <dbReference type="Proteomes" id="UP000011820"/>
    </source>
</evidence>
<evidence type="ECO:0000313" key="1">
    <source>
        <dbReference type="EMBL" id="AGH17367.1"/>
    </source>
</evidence>
<proteinExistence type="predicted"/>
<dbReference type="RefSeq" id="WP_015452962.1">
    <property type="nucleotide sequence ID" value="NC_020549.1"/>
</dbReference>
<accession>A0ABM5NGN4</accession>
<sequence>MDRFRGKLKAKPAHFRSFLNDPASKDFIASLTKSKVSPAYRFMFASNDNCKNFVRYVACVDAYSVEIVAGKFLKRAAVLMWVAPFASLGVAVLSRYLRDGVFNLDSLMADIEKRELEKRDALFELDTPEQRVIRNRNEFRRSLSLPLFPIPKKK</sequence>